<keyword evidence="1" id="KW-0479">Metal-binding</keyword>
<name>A0AAD2JUF6_9AGAR</name>
<protein>
    <recommendedName>
        <fullName evidence="9">RING-14 protein</fullName>
    </recommendedName>
</protein>
<dbReference type="AlphaFoldDB" id="A0AAD2JUF6"/>
<evidence type="ECO:0000313" key="7">
    <source>
        <dbReference type="EMBL" id="CAK5262165.1"/>
    </source>
</evidence>
<gene>
    <name evidence="7" type="ORF">MYCIT1_LOCUS663</name>
</gene>
<comment type="caution">
    <text evidence="7">The sequence shown here is derived from an EMBL/GenBank/DDBJ whole genome shotgun (WGS) entry which is preliminary data.</text>
</comment>
<evidence type="ECO:0000256" key="4">
    <source>
        <dbReference type="PROSITE-ProRule" id="PRU00175"/>
    </source>
</evidence>
<evidence type="ECO:0008006" key="9">
    <source>
        <dbReference type="Google" id="ProtNLM"/>
    </source>
</evidence>
<dbReference type="SUPFAM" id="SSF57850">
    <property type="entry name" value="RING/U-box"/>
    <property type="match status" value="1"/>
</dbReference>
<feature type="domain" description="SPX" evidence="6">
    <location>
        <begin position="1"/>
        <end position="336"/>
    </location>
</feature>
<dbReference type="GO" id="GO:0008270">
    <property type="term" value="F:zinc ion binding"/>
    <property type="evidence" value="ECO:0007669"/>
    <property type="project" value="UniProtKB-KW"/>
</dbReference>
<dbReference type="Pfam" id="PF00097">
    <property type="entry name" value="zf-C3HC4"/>
    <property type="match status" value="1"/>
</dbReference>
<dbReference type="Proteomes" id="UP001295794">
    <property type="component" value="Unassembled WGS sequence"/>
</dbReference>
<sequence length="470" mass="52614">MHFSKTYAQLLSELPHELSDNAIQYRQLKKLINQVATELATLGLGPAVLNSLLRTGSDSIPSEGKGKGRGTRIVYEYNNESGQIQPRLRLWVGASHSTTSPFRSEAGTEEEELGTDDPSLAALLWAMQRESKPLGTSVEQRDGNMEIVIPLPSDSAFFQLLATALSALSERLLAIHAEFVRTLADLTVAVSSSARPVSSENHSFRVHSPFTSDAGGVRVDASSRKSDLSTWREIFQLYLQAEIFECLSERSRGERTVQDVETRLKDFAERVTVLGLDDRRRLKLPASQSALKTFFELNVFILNVKKFELANSEATRKILKKHTKRTALPITDNNNTHSLAILPSHDASLPRILVQELGTTLLPIVPSLDDYSCLICTSLAFKPIRLSCGHLFCVRCLVKMQKRGDERCPVCRSPCVLLADRSNVDWALLNFMRDWFPEEARFKLRQNEQEAAQEQMEELGVTSQQPCLIM</sequence>
<dbReference type="PANTHER" id="PTHR23327">
    <property type="entry name" value="RING FINGER PROTEIN 127"/>
    <property type="match status" value="1"/>
</dbReference>
<dbReference type="InterPro" id="IPR013083">
    <property type="entry name" value="Znf_RING/FYVE/PHD"/>
</dbReference>
<evidence type="ECO:0000256" key="2">
    <source>
        <dbReference type="ARBA" id="ARBA00022771"/>
    </source>
</evidence>
<accession>A0AAD2JUF6</accession>
<keyword evidence="3" id="KW-0862">Zinc</keyword>
<evidence type="ECO:0000256" key="3">
    <source>
        <dbReference type="ARBA" id="ARBA00022833"/>
    </source>
</evidence>
<proteinExistence type="predicted"/>
<feature type="domain" description="RING-type" evidence="5">
    <location>
        <begin position="373"/>
        <end position="412"/>
    </location>
</feature>
<evidence type="ECO:0000313" key="8">
    <source>
        <dbReference type="Proteomes" id="UP001295794"/>
    </source>
</evidence>
<reference evidence="7" key="1">
    <citation type="submission" date="2023-11" db="EMBL/GenBank/DDBJ databases">
        <authorList>
            <person name="De Vega J J."/>
            <person name="De Vega J J."/>
        </authorList>
    </citation>
    <scope>NUCLEOTIDE SEQUENCE</scope>
</reference>
<evidence type="ECO:0000259" key="6">
    <source>
        <dbReference type="PROSITE" id="PS51382"/>
    </source>
</evidence>
<evidence type="ECO:0000256" key="1">
    <source>
        <dbReference type="ARBA" id="ARBA00022723"/>
    </source>
</evidence>
<organism evidence="7 8">
    <name type="scientific">Mycena citricolor</name>
    <dbReference type="NCBI Taxonomy" id="2018698"/>
    <lineage>
        <taxon>Eukaryota</taxon>
        <taxon>Fungi</taxon>
        <taxon>Dikarya</taxon>
        <taxon>Basidiomycota</taxon>
        <taxon>Agaricomycotina</taxon>
        <taxon>Agaricomycetes</taxon>
        <taxon>Agaricomycetidae</taxon>
        <taxon>Agaricales</taxon>
        <taxon>Marasmiineae</taxon>
        <taxon>Mycenaceae</taxon>
        <taxon>Mycena</taxon>
    </lineage>
</organism>
<dbReference type="InterPro" id="IPR001841">
    <property type="entry name" value="Znf_RING"/>
</dbReference>
<keyword evidence="2 4" id="KW-0863">Zinc-finger</keyword>
<dbReference type="Gene3D" id="3.30.40.10">
    <property type="entry name" value="Zinc/RING finger domain, C3HC4 (zinc finger)"/>
    <property type="match status" value="1"/>
</dbReference>
<evidence type="ECO:0000259" key="5">
    <source>
        <dbReference type="PROSITE" id="PS50089"/>
    </source>
</evidence>
<dbReference type="InterPro" id="IPR017907">
    <property type="entry name" value="Znf_RING_CS"/>
</dbReference>
<dbReference type="SMART" id="SM00184">
    <property type="entry name" value="RING"/>
    <property type="match status" value="1"/>
</dbReference>
<dbReference type="PANTHER" id="PTHR23327:SF51">
    <property type="entry name" value="TRANSCRIPTIONAL REGULATOR OF YEAST FORM ADHERENCE 3"/>
    <property type="match status" value="1"/>
</dbReference>
<dbReference type="PROSITE" id="PS51382">
    <property type="entry name" value="SPX"/>
    <property type="match status" value="1"/>
</dbReference>
<dbReference type="EMBL" id="CAVNYO010000010">
    <property type="protein sequence ID" value="CAK5262165.1"/>
    <property type="molecule type" value="Genomic_DNA"/>
</dbReference>
<dbReference type="InterPro" id="IPR004331">
    <property type="entry name" value="SPX_dom"/>
</dbReference>
<dbReference type="Pfam" id="PF03105">
    <property type="entry name" value="SPX"/>
    <property type="match status" value="1"/>
</dbReference>
<dbReference type="PROSITE" id="PS50089">
    <property type="entry name" value="ZF_RING_2"/>
    <property type="match status" value="1"/>
</dbReference>
<keyword evidence="8" id="KW-1185">Reference proteome</keyword>
<dbReference type="InterPro" id="IPR018957">
    <property type="entry name" value="Znf_C3HC4_RING-type"/>
</dbReference>
<dbReference type="PROSITE" id="PS00518">
    <property type="entry name" value="ZF_RING_1"/>
    <property type="match status" value="1"/>
</dbReference>